<dbReference type="Pfam" id="PF02452">
    <property type="entry name" value="PemK_toxin"/>
    <property type="match status" value="1"/>
</dbReference>
<reference evidence="1 2" key="1">
    <citation type="submission" date="2017-02" db="EMBL/GenBank/DDBJ databases">
        <title>Whole genome shotgun sequence of Pantoea agglomerans strain AS1 isolated from a cycad, Zamia floridana in Central Florida, USA.</title>
        <authorList>
            <person name="Lata P."/>
            <person name="Govindarajan S."/>
            <person name="Qi F."/>
            <person name="Li J.-L."/>
            <person name="Maurya S.K."/>
            <person name="Sahoo M.K."/>
        </authorList>
    </citation>
    <scope>NUCLEOTIDE SEQUENCE [LARGE SCALE GENOMIC DNA]</scope>
    <source>
        <strain evidence="1 2">AS1</strain>
    </source>
</reference>
<proteinExistence type="predicted"/>
<evidence type="ECO:0000313" key="1">
    <source>
        <dbReference type="EMBL" id="OQP35317.1"/>
    </source>
</evidence>
<dbReference type="Gene3D" id="2.30.30.110">
    <property type="match status" value="1"/>
</dbReference>
<dbReference type="PANTHER" id="PTHR33988">
    <property type="entry name" value="ENDORIBONUCLEASE MAZF-RELATED"/>
    <property type="match status" value="1"/>
</dbReference>
<dbReference type="GO" id="GO:0016075">
    <property type="term" value="P:rRNA catabolic process"/>
    <property type="evidence" value="ECO:0007669"/>
    <property type="project" value="TreeGrafter"/>
</dbReference>
<dbReference type="PANTHER" id="PTHR33988:SF3">
    <property type="entry name" value="ENDORIBONUCLEASE TOXIN CHPB-RELATED"/>
    <property type="match status" value="1"/>
</dbReference>
<dbReference type="AlphaFoldDB" id="A0A1V9DNA4"/>
<sequence>MQSVPDAGDILWLDFTPQAGHEQAGRRPALVMSPAIYNRIGMMVCVPLTTRIKGNPFEVPIAGAPANVALADQVRNLDWKARNAAPKGRATPQELEAVRVKARLLIG</sequence>
<dbReference type="GO" id="GO:0003677">
    <property type="term" value="F:DNA binding"/>
    <property type="evidence" value="ECO:0007669"/>
    <property type="project" value="InterPro"/>
</dbReference>
<dbReference type="InterPro" id="IPR011067">
    <property type="entry name" value="Plasmid_toxin/cell-grow_inhib"/>
</dbReference>
<dbReference type="SUPFAM" id="SSF50118">
    <property type="entry name" value="Cell growth inhibitor/plasmid maintenance toxic component"/>
    <property type="match status" value="1"/>
</dbReference>
<gene>
    <name evidence="1" type="ORF">B2J69_04805</name>
</gene>
<evidence type="ECO:0000313" key="2">
    <source>
        <dbReference type="Proteomes" id="UP000192769"/>
    </source>
</evidence>
<dbReference type="OrthoDB" id="9808744at2"/>
<protein>
    <submittedName>
        <fullName evidence="1">Toxin MazF</fullName>
    </submittedName>
</protein>
<dbReference type="Proteomes" id="UP000192769">
    <property type="component" value="Unassembled WGS sequence"/>
</dbReference>
<accession>A0A1V9DNA4</accession>
<comment type="caution">
    <text evidence="1">The sequence shown here is derived from an EMBL/GenBank/DDBJ whole genome shotgun (WGS) entry which is preliminary data.</text>
</comment>
<dbReference type="GO" id="GO:0004521">
    <property type="term" value="F:RNA endonuclease activity"/>
    <property type="evidence" value="ECO:0007669"/>
    <property type="project" value="TreeGrafter"/>
</dbReference>
<dbReference type="GO" id="GO:0006402">
    <property type="term" value="P:mRNA catabolic process"/>
    <property type="evidence" value="ECO:0007669"/>
    <property type="project" value="TreeGrafter"/>
</dbReference>
<dbReference type="EMBL" id="MWUE01000007">
    <property type="protein sequence ID" value="OQP35317.1"/>
    <property type="molecule type" value="Genomic_DNA"/>
</dbReference>
<organism evidence="1 2">
    <name type="scientific">Pantoea latae</name>
    <dbReference type="NCBI Taxonomy" id="1964541"/>
    <lineage>
        <taxon>Bacteria</taxon>
        <taxon>Pseudomonadati</taxon>
        <taxon>Pseudomonadota</taxon>
        <taxon>Gammaproteobacteria</taxon>
        <taxon>Enterobacterales</taxon>
        <taxon>Erwiniaceae</taxon>
        <taxon>Pantoea</taxon>
    </lineage>
</organism>
<keyword evidence="2" id="KW-1185">Reference proteome</keyword>
<name>A0A1V9DNA4_9GAMM</name>
<dbReference type="NCBIfam" id="NF007386">
    <property type="entry name" value="PRK09907.1"/>
    <property type="match status" value="1"/>
</dbReference>
<dbReference type="RefSeq" id="WP_081136908.1">
    <property type="nucleotide sequence ID" value="NZ_MWUE01000007.1"/>
</dbReference>
<dbReference type="InterPro" id="IPR003477">
    <property type="entry name" value="PemK-like"/>
</dbReference>